<organism evidence="2 3">
    <name type="scientific">Zizania palustris</name>
    <name type="common">Northern wild rice</name>
    <dbReference type="NCBI Taxonomy" id="103762"/>
    <lineage>
        <taxon>Eukaryota</taxon>
        <taxon>Viridiplantae</taxon>
        <taxon>Streptophyta</taxon>
        <taxon>Embryophyta</taxon>
        <taxon>Tracheophyta</taxon>
        <taxon>Spermatophyta</taxon>
        <taxon>Magnoliopsida</taxon>
        <taxon>Liliopsida</taxon>
        <taxon>Poales</taxon>
        <taxon>Poaceae</taxon>
        <taxon>BOP clade</taxon>
        <taxon>Oryzoideae</taxon>
        <taxon>Oryzeae</taxon>
        <taxon>Zizaniinae</taxon>
        <taxon>Zizania</taxon>
    </lineage>
</organism>
<reference evidence="2" key="2">
    <citation type="submission" date="2021-02" db="EMBL/GenBank/DDBJ databases">
        <authorList>
            <person name="Kimball J.A."/>
            <person name="Haas M.W."/>
            <person name="Macchietto M."/>
            <person name="Kono T."/>
            <person name="Duquette J."/>
            <person name="Shao M."/>
        </authorList>
    </citation>
    <scope>NUCLEOTIDE SEQUENCE</scope>
    <source>
        <tissue evidence="2">Fresh leaf tissue</tissue>
    </source>
</reference>
<dbReference type="AlphaFoldDB" id="A0A8J5VLU0"/>
<proteinExistence type="predicted"/>
<name>A0A8J5VLU0_ZIZPA</name>
<dbReference type="EMBL" id="JAAALK010000288">
    <property type="protein sequence ID" value="KAG8052533.1"/>
    <property type="molecule type" value="Genomic_DNA"/>
</dbReference>
<evidence type="ECO:0000313" key="3">
    <source>
        <dbReference type="Proteomes" id="UP000729402"/>
    </source>
</evidence>
<comment type="caution">
    <text evidence="2">The sequence shown here is derived from an EMBL/GenBank/DDBJ whole genome shotgun (WGS) entry which is preliminary data.</text>
</comment>
<accession>A0A8J5VLU0</accession>
<reference evidence="2" key="1">
    <citation type="journal article" date="2021" name="bioRxiv">
        <title>Whole Genome Assembly and Annotation of Northern Wild Rice, Zizania palustris L., Supports a Whole Genome Duplication in the Zizania Genus.</title>
        <authorList>
            <person name="Haas M."/>
            <person name="Kono T."/>
            <person name="Macchietto M."/>
            <person name="Millas R."/>
            <person name="McGilp L."/>
            <person name="Shao M."/>
            <person name="Duquette J."/>
            <person name="Hirsch C.N."/>
            <person name="Kimball J."/>
        </authorList>
    </citation>
    <scope>NUCLEOTIDE SEQUENCE</scope>
    <source>
        <tissue evidence="2">Fresh leaf tissue</tissue>
    </source>
</reference>
<protein>
    <submittedName>
        <fullName evidence="2">Uncharacterized protein</fullName>
    </submittedName>
</protein>
<gene>
    <name evidence="2" type="ORF">GUJ93_ZPchr0001g30318</name>
</gene>
<feature type="region of interest" description="Disordered" evidence="1">
    <location>
        <begin position="128"/>
        <end position="147"/>
    </location>
</feature>
<evidence type="ECO:0000256" key="1">
    <source>
        <dbReference type="SAM" id="MobiDB-lite"/>
    </source>
</evidence>
<feature type="compositionally biased region" description="Polar residues" evidence="1">
    <location>
        <begin position="129"/>
        <end position="138"/>
    </location>
</feature>
<dbReference type="Proteomes" id="UP000729402">
    <property type="component" value="Unassembled WGS sequence"/>
</dbReference>
<sequence length="147" mass="15232">MGGGEVIRVLVGNGDLAGFVVGGGVAKVGEVLAVTERMSLGVERAVPGGINRVVGGGRGGAIGGGRESLVSDGVPTGFVDDEGVAEVGEAPTVTTVRSSTTEGESGDDERWLERGWYDNVEELPKEQHFINSHQSSNECNEDPFGFK</sequence>
<keyword evidence="3" id="KW-1185">Reference proteome</keyword>
<evidence type="ECO:0000313" key="2">
    <source>
        <dbReference type="EMBL" id="KAG8052533.1"/>
    </source>
</evidence>